<sequence length="54" mass="6305">MHCRVFSFFSLWFRAHLAPKLKPLYVQVICFFAFCSSNAPYLISCFNSNSISKH</sequence>
<name>A0A2P2L7I4_RHIMU</name>
<dbReference type="AlphaFoldDB" id="A0A2P2L7I4"/>
<organism evidence="1">
    <name type="scientific">Rhizophora mucronata</name>
    <name type="common">Asiatic mangrove</name>
    <dbReference type="NCBI Taxonomy" id="61149"/>
    <lineage>
        <taxon>Eukaryota</taxon>
        <taxon>Viridiplantae</taxon>
        <taxon>Streptophyta</taxon>
        <taxon>Embryophyta</taxon>
        <taxon>Tracheophyta</taxon>
        <taxon>Spermatophyta</taxon>
        <taxon>Magnoliopsida</taxon>
        <taxon>eudicotyledons</taxon>
        <taxon>Gunneridae</taxon>
        <taxon>Pentapetalae</taxon>
        <taxon>rosids</taxon>
        <taxon>fabids</taxon>
        <taxon>Malpighiales</taxon>
        <taxon>Rhizophoraceae</taxon>
        <taxon>Rhizophora</taxon>
    </lineage>
</organism>
<proteinExistence type="predicted"/>
<reference evidence="1" key="1">
    <citation type="submission" date="2018-02" db="EMBL/GenBank/DDBJ databases">
        <title>Rhizophora mucronata_Transcriptome.</title>
        <authorList>
            <person name="Meera S.P."/>
            <person name="Sreeshan A."/>
            <person name="Augustine A."/>
        </authorList>
    </citation>
    <scope>NUCLEOTIDE SEQUENCE</scope>
    <source>
        <tissue evidence="1">Leaf</tissue>
    </source>
</reference>
<accession>A0A2P2L7I4</accession>
<protein>
    <submittedName>
        <fullName evidence="1">Uncharacterized protein</fullName>
    </submittedName>
</protein>
<evidence type="ECO:0000313" key="1">
    <source>
        <dbReference type="EMBL" id="MBX13933.1"/>
    </source>
</evidence>
<dbReference type="EMBL" id="GGEC01033449">
    <property type="protein sequence ID" value="MBX13933.1"/>
    <property type="molecule type" value="Transcribed_RNA"/>
</dbReference>